<keyword evidence="1" id="KW-0732">Signal</keyword>
<dbReference type="EMBL" id="JAODUP010000292">
    <property type="protein sequence ID" value="KAK2153564.1"/>
    <property type="molecule type" value="Genomic_DNA"/>
</dbReference>
<gene>
    <name evidence="3" type="ORF">LSH36_292g00080</name>
</gene>
<name>A0AAD9N436_9ANNE</name>
<evidence type="ECO:0000313" key="4">
    <source>
        <dbReference type="Proteomes" id="UP001208570"/>
    </source>
</evidence>
<evidence type="ECO:0000256" key="1">
    <source>
        <dbReference type="SAM" id="SignalP"/>
    </source>
</evidence>
<protein>
    <recommendedName>
        <fullName evidence="2">IgGFc-binding protein N-terminal domain-containing protein</fullName>
    </recommendedName>
</protein>
<dbReference type="Proteomes" id="UP001208570">
    <property type="component" value="Unassembled WGS sequence"/>
</dbReference>
<feature type="domain" description="IgGFc-binding protein N-terminal" evidence="2">
    <location>
        <begin position="128"/>
        <end position="429"/>
    </location>
</feature>
<keyword evidence="4" id="KW-1185">Reference proteome</keyword>
<sequence length="629" mass="69987">MARSSWLYLALVAAVVFRGEAQLFGNKNDVHVYVLGFMNISMDKPAMKGFQQIMISSWEDAVARIQIPFIGIDDYVSLSASNGRTHMRMIRDDLVTAKGEGPRKKGVRITGTRALNIQAVKAKSATGDGFLALPITKNAKEFFIMSATPTPQEHSTFLIAALFADTCIEAYTVRGSSYRKIRGLISLQEFDIYQMESDTDDLTGVFINASKPVAVFGGHECLEEPSHTRFCDHSVAQMPPISDWGTKFVIPPIEGRSRKAGYSVRVLSSAENNDVSVSSTNQRRTLNRGHFLFANVTDAHSTTTVTCSRPCMVAEYGRSWKYVKNDIQTDAFMTLIPPIDRYIKRATFGTAKFYDKVYHQDFDFQKNYVTIVARNCPLNEVVLDGQVVSGDWRQVDSVTSMMNVPIDRGFHSLAMSGSNSGSIMGFAYGHAIQVPSAYGYPLGFKLNGEPVRPEWQEFIPNDPSPNPERNTTIKKCQINTDTTRAPDLIYLLTIDLKNKVDQSCASKYRRVLDDRFDKLKDYINILMCNKVICPGLSGTGVKLLTRKWVNDGVYITGIDIDVTMTTSIDDRIGDMYVCRRSVLQAVGGAPTWQLPQPIDDCPILDFNAVYPRSGAGGVAGGQMRWDNCH</sequence>
<comment type="caution">
    <text evidence="3">The sequence shown here is derived from an EMBL/GenBank/DDBJ whole genome shotgun (WGS) entry which is preliminary data.</text>
</comment>
<reference evidence="3" key="1">
    <citation type="journal article" date="2023" name="Mol. Biol. Evol.">
        <title>Third-Generation Sequencing Reveals the Adaptive Role of the Epigenome in Three Deep-Sea Polychaetes.</title>
        <authorList>
            <person name="Perez M."/>
            <person name="Aroh O."/>
            <person name="Sun Y."/>
            <person name="Lan Y."/>
            <person name="Juniper S.K."/>
            <person name="Young C.R."/>
            <person name="Angers B."/>
            <person name="Qian P.Y."/>
        </authorList>
    </citation>
    <scope>NUCLEOTIDE SEQUENCE</scope>
    <source>
        <strain evidence="3">P08H-3</strain>
    </source>
</reference>
<dbReference type="PANTHER" id="PTHR46534">
    <property type="entry name" value="IGGFC_BINDING DOMAIN-CONTAINING PROTEIN"/>
    <property type="match status" value="1"/>
</dbReference>
<feature type="chain" id="PRO_5042017649" description="IgGFc-binding protein N-terminal domain-containing protein" evidence="1">
    <location>
        <begin position="22"/>
        <end position="629"/>
    </location>
</feature>
<evidence type="ECO:0000313" key="3">
    <source>
        <dbReference type="EMBL" id="KAK2153564.1"/>
    </source>
</evidence>
<feature type="signal peptide" evidence="1">
    <location>
        <begin position="1"/>
        <end position="21"/>
    </location>
</feature>
<proteinExistence type="predicted"/>
<dbReference type="PANTHER" id="PTHR46534:SF1">
    <property type="entry name" value="IGGFC-BINDING PROTEIN N-TERMINAL DOMAIN-CONTAINING PROTEIN"/>
    <property type="match status" value="1"/>
</dbReference>
<dbReference type="Pfam" id="PF17517">
    <property type="entry name" value="IgGFc_binding"/>
    <property type="match status" value="1"/>
</dbReference>
<accession>A0AAD9N436</accession>
<evidence type="ECO:0000259" key="2">
    <source>
        <dbReference type="Pfam" id="PF17517"/>
    </source>
</evidence>
<organism evidence="3 4">
    <name type="scientific">Paralvinella palmiformis</name>
    <dbReference type="NCBI Taxonomy" id="53620"/>
    <lineage>
        <taxon>Eukaryota</taxon>
        <taxon>Metazoa</taxon>
        <taxon>Spiralia</taxon>
        <taxon>Lophotrochozoa</taxon>
        <taxon>Annelida</taxon>
        <taxon>Polychaeta</taxon>
        <taxon>Sedentaria</taxon>
        <taxon>Canalipalpata</taxon>
        <taxon>Terebellida</taxon>
        <taxon>Terebelliformia</taxon>
        <taxon>Alvinellidae</taxon>
        <taxon>Paralvinella</taxon>
    </lineage>
</organism>
<dbReference type="AlphaFoldDB" id="A0AAD9N436"/>
<dbReference type="InterPro" id="IPR035234">
    <property type="entry name" value="IgGFc-bd_N"/>
</dbReference>